<comment type="catalytic activity">
    <reaction evidence="2">
        <text>1,6-anhydro-N-acetyl-beta-muramate + ATP + H2O = N-acetyl-D-muramate 6-phosphate + ADP + H(+)</text>
        <dbReference type="Rhea" id="RHEA:24952"/>
        <dbReference type="ChEBI" id="CHEBI:15377"/>
        <dbReference type="ChEBI" id="CHEBI:15378"/>
        <dbReference type="ChEBI" id="CHEBI:30616"/>
        <dbReference type="ChEBI" id="CHEBI:58690"/>
        <dbReference type="ChEBI" id="CHEBI:58722"/>
        <dbReference type="ChEBI" id="CHEBI:456216"/>
        <dbReference type="EC" id="2.7.1.170"/>
    </reaction>
</comment>
<dbReference type="UniPathway" id="UPA00544"/>
<keyword evidence="2" id="KW-0547">Nucleotide-binding</keyword>
<comment type="pathway">
    <text evidence="2">Cell wall biogenesis; peptidoglycan recycling.</text>
</comment>
<evidence type="ECO:0000313" key="4">
    <source>
        <dbReference type="Proteomes" id="UP000244162"/>
    </source>
</evidence>
<keyword evidence="2" id="KW-0067">ATP-binding</keyword>
<sequence length="376" mass="38530">MRVLGLMSGTSLDGIDAAIIETDGVTISGFGPAATFPYSPAERAALVEAIADALLGPPESAWPASFAAAEAAILDSHARAARALLAMADAGAVDLLGFHGQTVLHRPEHHLSIQLGNGAALARSTGIDVVASMRQADLAAGGQGAPLVPVYHAALADRIGAARPVAFLNIGGVANLSWIGRDGRIIAFDTGPGNGLIDQLMEERGLGTFDADGRLARSGRVDDDAFACLLVNDFLQRRGPKSLDRYDFTLDAVRALDAADAAATLTAFTAACVALSAAHLPEAPRQWIICGGGRHNPALMDALRLELGTCISADELGLRGDAIEAEAIAFLAARSAAGLALTFPETTGVPHAMTGGQRFAASPGGALQTASGMTKR</sequence>
<dbReference type="RefSeq" id="WP_107969458.1">
    <property type="nucleotide sequence ID" value="NZ_NWBU01000016.1"/>
</dbReference>
<comment type="caution">
    <text evidence="3">The sequence shown here is derived from an EMBL/GenBank/DDBJ whole genome shotgun (WGS) entry which is preliminary data.</text>
</comment>
<dbReference type="EC" id="2.7.1.170" evidence="2"/>
<comment type="pathway">
    <text evidence="2">Amino-sugar metabolism; 1,6-anhydro-N-acetylmuramate degradation.</text>
</comment>
<comment type="function">
    <text evidence="2">Catalyzes the specific phosphorylation of 1,6-anhydro-N-acetylmuramic acid (anhMurNAc) with the simultaneous cleavage of the 1,6-anhydro ring, generating MurNAc-6-P. Is required for the utilization of anhMurNAc either imported from the medium or derived from its own cell wall murein, and thus plays a role in cell wall recycling.</text>
</comment>
<dbReference type="GO" id="GO:0016773">
    <property type="term" value="F:phosphotransferase activity, alcohol group as acceptor"/>
    <property type="evidence" value="ECO:0007669"/>
    <property type="project" value="UniProtKB-UniRule"/>
</dbReference>
<dbReference type="GO" id="GO:0006040">
    <property type="term" value="P:amino sugar metabolic process"/>
    <property type="evidence" value="ECO:0007669"/>
    <property type="project" value="InterPro"/>
</dbReference>
<dbReference type="SUPFAM" id="SSF53067">
    <property type="entry name" value="Actin-like ATPase domain"/>
    <property type="match status" value="1"/>
</dbReference>
<accession>A0A2T5FUL5</accession>
<keyword evidence="4" id="KW-1185">Reference proteome</keyword>
<dbReference type="UniPathway" id="UPA00343"/>
<dbReference type="HAMAP" id="MF_01270">
    <property type="entry name" value="AnhMurNAc_kinase"/>
    <property type="match status" value="1"/>
</dbReference>
<dbReference type="EMBL" id="NWBU01000016">
    <property type="protein sequence ID" value="PTQ08225.1"/>
    <property type="molecule type" value="Genomic_DNA"/>
</dbReference>
<dbReference type="InterPro" id="IPR043129">
    <property type="entry name" value="ATPase_NBD"/>
</dbReference>
<evidence type="ECO:0000256" key="1">
    <source>
        <dbReference type="ARBA" id="ARBA00023277"/>
    </source>
</evidence>
<reference evidence="3 4" key="1">
    <citation type="submission" date="2017-09" db="EMBL/GenBank/DDBJ databases">
        <title>Sphingomonas panjinensis sp.nov., isolated from oil-contaminated soil.</title>
        <authorList>
            <person name="Wang L."/>
            <person name="Chen L."/>
        </authorList>
    </citation>
    <scope>NUCLEOTIDE SEQUENCE [LARGE SCALE GENOMIC DNA]</scope>
    <source>
        <strain evidence="3 4">FW-11</strain>
    </source>
</reference>
<keyword evidence="1 2" id="KW-0119">Carbohydrate metabolism</keyword>
<dbReference type="InterPro" id="IPR005338">
    <property type="entry name" value="Anhydro_N_Ac-Mur_kinase"/>
</dbReference>
<dbReference type="Gene3D" id="3.30.420.40">
    <property type="match status" value="2"/>
</dbReference>
<dbReference type="PANTHER" id="PTHR30605:SF0">
    <property type="entry name" value="ANHYDRO-N-ACETYLMURAMIC ACID KINASE"/>
    <property type="match status" value="1"/>
</dbReference>
<dbReference type="GO" id="GO:0005524">
    <property type="term" value="F:ATP binding"/>
    <property type="evidence" value="ECO:0007669"/>
    <property type="project" value="UniProtKB-UniRule"/>
</dbReference>
<gene>
    <name evidence="2" type="primary">anmK</name>
    <name evidence="3" type="ORF">CLG96_16135</name>
</gene>
<dbReference type="AlphaFoldDB" id="A0A2T5FUL5"/>
<dbReference type="GO" id="GO:0097175">
    <property type="term" value="P:1,6-anhydro-N-acetyl-beta-muramic acid catabolic process"/>
    <property type="evidence" value="ECO:0007669"/>
    <property type="project" value="UniProtKB-UniRule"/>
</dbReference>
<evidence type="ECO:0000313" key="3">
    <source>
        <dbReference type="EMBL" id="PTQ08225.1"/>
    </source>
</evidence>
<dbReference type="Proteomes" id="UP000244162">
    <property type="component" value="Unassembled WGS sequence"/>
</dbReference>
<dbReference type="PANTHER" id="PTHR30605">
    <property type="entry name" value="ANHYDRO-N-ACETYLMURAMIC ACID KINASE"/>
    <property type="match status" value="1"/>
</dbReference>
<feature type="binding site" evidence="2">
    <location>
        <begin position="9"/>
        <end position="16"/>
    </location>
    <ligand>
        <name>ATP</name>
        <dbReference type="ChEBI" id="CHEBI:30616"/>
    </ligand>
</feature>
<protein>
    <recommendedName>
        <fullName evidence="2">Anhydro-N-acetylmuramic acid kinase</fullName>
        <ecNumber evidence="2">2.7.1.170</ecNumber>
    </recommendedName>
    <alternativeName>
        <fullName evidence="2">AnhMurNAc kinase</fullName>
    </alternativeName>
</protein>
<dbReference type="OrthoDB" id="9763949at2"/>
<dbReference type="GO" id="GO:0009254">
    <property type="term" value="P:peptidoglycan turnover"/>
    <property type="evidence" value="ECO:0007669"/>
    <property type="project" value="UniProtKB-UniRule"/>
</dbReference>
<dbReference type="GO" id="GO:0016301">
    <property type="term" value="F:kinase activity"/>
    <property type="evidence" value="ECO:0007669"/>
    <property type="project" value="UniProtKB-KW"/>
</dbReference>
<keyword evidence="2" id="KW-0808">Transferase</keyword>
<organism evidence="3 4">
    <name type="scientific">Sphingomonas oleivorans</name>
    <dbReference type="NCBI Taxonomy" id="1735121"/>
    <lineage>
        <taxon>Bacteria</taxon>
        <taxon>Pseudomonadati</taxon>
        <taxon>Pseudomonadota</taxon>
        <taxon>Alphaproteobacteria</taxon>
        <taxon>Sphingomonadales</taxon>
        <taxon>Sphingomonadaceae</taxon>
        <taxon>Sphingomonas</taxon>
    </lineage>
</organism>
<dbReference type="Pfam" id="PF03702">
    <property type="entry name" value="AnmK"/>
    <property type="match status" value="1"/>
</dbReference>
<dbReference type="NCBIfam" id="NF007141">
    <property type="entry name" value="PRK09585.1-5"/>
    <property type="match status" value="1"/>
</dbReference>
<comment type="similarity">
    <text evidence="2">Belongs to the anhydro-N-acetylmuramic acid kinase family.</text>
</comment>
<keyword evidence="2 3" id="KW-0418">Kinase</keyword>
<name>A0A2T5FUL5_9SPHN</name>
<proteinExistence type="inferred from homology"/>
<evidence type="ECO:0000256" key="2">
    <source>
        <dbReference type="HAMAP-Rule" id="MF_01270"/>
    </source>
</evidence>